<keyword evidence="2" id="KW-1185">Reference proteome</keyword>
<gene>
    <name evidence="1" type="ORF">EVAR_36097_1</name>
</gene>
<accession>A0A4C1YEU5</accession>
<organism evidence="1 2">
    <name type="scientific">Eumeta variegata</name>
    <name type="common">Bagworm moth</name>
    <name type="synonym">Eumeta japonica</name>
    <dbReference type="NCBI Taxonomy" id="151549"/>
    <lineage>
        <taxon>Eukaryota</taxon>
        <taxon>Metazoa</taxon>
        <taxon>Ecdysozoa</taxon>
        <taxon>Arthropoda</taxon>
        <taxon>Hexapoda</taxon>
        <taxon>Insecta</taxon>
        <taxon>Pterygota</taxon>
        <taxon>Neoptera</taxon>
        <taxon>Endopterygota</taxon>
        <taxon>Lepidoptera</taxon>
        <taxon>Glossata</taxon>
        <taxon>Ditrysia</taxon>
        <taxon>Tineoidea</taxon>
        <taxon>Psychidae</taxon>
        <taxon>Oiketicinae</taxon>
        <taxon>Eumeta</taxon>
    </lineage>
</organism>
<name>A0A4C1YEU5_EUMVA</name>
<protein>
    <submittedName>
        <fullName evidence="1">Uncharacterized protein</fullName>
    </submittedName>
</protein>
<dbReference type="Proteomes" id="UP000299102">
    <property type="component" value="Unassembled WGS sequence"/>
</dbReference>
<comment type="caution">
    <text evidence="1">The sequence shown here is derived from an EMBL/GenBank/DDBJ whole genome shotgun (WGS) entry which is preliminary data.</text>
</comment>
<reference evidence="1 2" key="1">
    <citation type="journal article" date="2019" name="Commun. Biol.">
        <title>The bagworm genome reveals a unique fibroin gene that provides high tensile strength.</title>
        <authorList>
            <person name="Kono N."/>
            <person name="Nakamura H."/>
            <person name="Ohtoshi R."/>
            <person name="Tomita M."/>
            <person name="Numata K."/>
            <person name="Arakawa K."/>
        </authorList>
    </citation>
    <scope>NUCLEOTIDE SEQUENCE [LARGE SCALE GENOMIC DNA]</scope>
</reference>
<sequence>MITRRNIAQDGTASASRTLCRNRPFPGPRLPPMMNAVGELSAGGRYRYLAGRYRASAACTLALVMIYDNRSHIHTATHTACMRTRALCGATKRGGAGVPADAPRVPHFAGAAHEPDYRFPLHFR</sequence>
<proteinExistence type="predicted"/>
<evidence type="ECO:0000313" key="2">
    <source>
        <dbReference type="Proteomes" id="UP000299102"/>
    </source>
</evidence>
<dbReference type="AlphaFoldDB" id="A0A4C1YEU5"/>
<dbReference type="EMBL" id="BGZK01001228">
    <property type="protein sequence ID" value="GBP74911.1"/>
    <property type="molecule type" value="Genomic_DNA"/>
</dbReference>
<evidence type="ECO:0000313" key="1">
    <source>
        <dbReference type="EMBL" id="GBP74911.1"/>
    </source>
</evidence>